<feature type="transmembrane region" description="Helical" evidence="7">
    <location>
        <begin position="253"/>
        <end position="274"/>
    </location>
</feature>
<name>A0A4Z1T3B9_GIAMU</name>
<keyword evidence="8" id="KW-0732">Signal</keyword>
<evidence type="ECO:0000256" key="5">
    <source>
        <dbReference type="ARBA" id="ARBA00022989"/>
    </source>
</evidence>
<evidence type="ECO:0000256" key="4">
    <source>
        <dbReference type="ARBA" id="ARBA00022692"/>
    </source>
</evidence>
<keyword evidence="5 7" id="KW-1133">Transmembrane helix</keyword>
<dbReference type="InterPro" id="IPR052221">
    <property type="entry name" value="SLC35F_Transporter"/>
</dbReference>
<organism evidence="9 10">
    <name type="scientific">Giardia muris</name>
    <dbReference type="NCBI Taxonomy" id="5742"/>
    <lineage>
        <taxon>Eukaryota</taxon>
        <taxon>Metamonada</taxon>
        <taxon>Diplomonadida</taxon>
        <taxon>Hexamitidae</taxon>
        <taxon>Giardiinae</taxon>
        <taxon>Giardia</taxon>
    </lineage>
</organism>
<feature type="chain" id="PRO_5021191474" evidence="8">
    <location>
        <begin position="22"/>
        <end position="343"/>
    </location>
</feature>
<sequence length="343" mass="37304">MKRILCSRNLWLSILLGQVCAVLNSASGVFNDLLAEHEISLPFFQSVLMYGSMLFLWALPCVHSIFVHRPRDVLFFLLSGIFDVGGNVLAIIAFSYTSVASVLLLLCLSTPFCLVCSYLILRRKFSWIQILCALLATVFAAVFVVIDVGVNELVTGSKLVGDLIAIGSAFLYAITSVVNEFIVTAYTPWQFLARMSISATSFALILMCFLDADRISTSLSGNWVCGLYILGYCVSLLGMYFTIPVVISLSSAVVFNISLITCNLYGMIASLVIFRETYSPWVALPLIGIAASLAGYFLTPESTTCCRHTQAMTCEELNGQGGRTDELVGSVTSSVLITDQTGP</sequence>
<keyword evidence="3" id="KW-0813">Transport</keyword>
<dbReference type="GO" id="GO:0022857">
    <property type="term" value="F:transmembrane transporter activity"/>
    <property type="evidence" value="ECO:0007669"/>
    <property type="project" value="InterPro"/>
</dbReference>
<comment type="caution">
    <text evidence="9">The sequence shown here is derived from an EMBL/GenBank/DDBJ whole genome shotgun (WGS) entry which is preliminary data.</text>
</comment>
<evidence type="ECO:0000256" key="6">
    <source>
        <dbReference type="ARBA" id="ARBA00023136"/>
    </source>
</evidence>
<keyword evidence="10" id="KW-1185">Reference proteome</keyword>
<comment type="subcellular location">
    <subcellularLocation>
        <location evidence="1">Membrane</location>
        <topology evidence="1">Multi-pass membrane protein</topology>
    </subcellularLocation>
</comment>
<accession>A0A4Z1T3B9</accession>
<feature type="transmembrane region" description="Helical" evidence="7">
    <location>
        <begin position="281"/>
        <end position="299"/>
    </location>
</feature>
<dbReference type="VEuPathDB" id="GiardiaDB:GMRT_14311"/>
<reference evidence="9 10" key="1">
    <citation type="submission" date="2019-05" db="EMBL/GenBank/DDBJ databases">
        <title>The compact genome of Giardia muris reveals important steps in the evolution of intestinal protozoan parasites.</title>
        <authorList>
            <person name="Xu F."/>
            <person name="Jimenez-Gonzalez A."/>
            <person name="Einarsson E."/>
            <person name="Astvaldsson A."/>
            <person name="Peirasmaki D."/>
            <person name="Eckmann L."/>
            <person name="Andersson J.O."/>
            <person name="Svard S.G."/>
            <person name="Jerlstrom-Hultqvist J."/>
        </authorList>
    </citation>
    <scope>NUCLEOTIDE SEQUENCE [LARGE SCALE GENOMIC DNA]</scope>
    <source>
        <strain evidence="9 10">Roberts-Thomson</strain>
    </source>
</reference>
<feature type="transmembrane region" description="Helical" evidence="7">
    <location>
        <begin position="222"/>
        <end position="247"/>
    </location>
</feature>
<feature type="transmembrane region" description="Helical" evidence="7">
    <location>
        <begin position="191"/>
        <end position="210"/>
    </location>
</feature>
<proteinExistence type="inferred from homology"/>
<dbReference type="Pfam" id="PF06027">
    <property type="entry name" value="SLC35F"/>
    <property type="match status" value="1"/>
</dbReference>
<dbReference type="EMBL" id="VDLU01000001">
    <property type="protein sequence ID" value="TNJ30148.1"/>
    <property type="molecule type" value="Genomic_DNA"/>
</dbReference>
<dbReference type="InterPro" id="IPR009262">
    <property type="entry name" value="SLC35_F1/F2/F6"/>
</dbReference>
<evidence type="ECO:0000256" key="1">
    <source>
        <dbReference type="ARBA" id="ARBA00004141"/>
    </source>
</evidence>
<dbReference type="GO" id="GO:0016020">
    <property type="term" value="C:membrane"/>
    <property type="evidence" value="ECO:0007669"/>
    <property type="project" value="UniProtKB-SubCell"/>
</dbReference>
<feature type="signal peptide" evidence="8">
    <location>
        <begin position="1"/>
        <end position="21"/>
    </location>
</feature>
<evidence type="ECO:0000256" key="8">
    <source>
        <dbReference type="SAM" id="SignalP"/>
    </source>
</evidence>
<keyword evidence="6 7" id="KW-0472">Membrane</keyword>
<keyword evidence="4 7" id="KW-0812">Transmembrane</keyword>
<evidence type="ECO:0000256" key="2">
    <source>
        <dbReference type="ARBA" id="ARBA00007863"/>
    </source>
</evidence>
<protein>
    <submittedName>
        <fullName evidence="9">Membrane protein</fullName>
    </submittedName>
</protein>
<dbReference type="SUPFAM" id="SSF103481">
    <property type="entry name" value="Multidrug resistance efflux transporter EmrE"/>
    <property type="match status" value="1"/>
</dbReference>
<dbReference type="AlphaFoldDB" id="A0A4Z1T3B9"/>
<comment type="similarity">
    <text evidence="2">Belongs to the SLC35F solute transporter family.</text>
</comment>
<evidence type="ECO:0000313" key="9">
    <source>
        <dbReference type="EMBL" id="TNJ30148.1"/>
    </source>
</evidence>
<gene>
    <name evidence="9" type="ORF">GMRT_14311</name>
</gene>
<feature type="transmembrane region" description="Helical" evidence="7">
    <location>
        <begin position="128"/>
        <end position="146"/>
    </location>
</feature>
<evidence type="ECO:0000256" key="3">
    <source>
        <dbReference type="ARBA" id="ARBA00022448"/>
    </source>
</evidence>
<evidence type="ECO:0000256" key="7">
    <source>
        <dbReference type="SAM" id="Phobius"/>
    </source>
</evidence>
<dbReference type="OrthoDB" id="429955at2759"/>
<dbReference type="PANTHER" id="PTHR14233">
    <property type="entry name" value="DUF914-RELATED"/>
    <property type="match status" value="1"/>
</dbReference>
<dbReference type="Proteomes" id="UP000315496">
    <property type="component" value="Chromosome 1"/>
</dbReference>
<feature type="transmembrane region" description="Helical" evidence="7">
    <location>
        <begin position="47"/>
        <end position="66"/>
    </location>
</feature>
<dbReference type="PANTHER" id="PTHR14233:SF4">
    <property type="entry name" value="SOLUTE CARRIER FAMILY 35 MEMBER F2"/>
    <property type="match status" value="1"/>
</dbReference>
<feature type="transmembrane region" description="Helical" evidence="7">
    <location>
        <begin position="102"/>
        <end position="121"/>
    </location>
</feature>
<feature type="transmembrane region" description="Helical" evidence="7">
    <location>
        <begin position="73"/>
        <end position="96"/>
    </location>
</feature>
<evidence type="ECO:0000313" key="10">
    <source>
        <dbReference type="Proteomes" id="UP000315496"/>
    </source>
</evidence>
<dbReference type="InterPro" id="IPR037185">
    <property type="entry name" value="EmrE-like"/>
</dbReference>